<dbReference type="OrthoDB" id="412018at2759"/>
<dbReference type="GO" id="GO:0016811">
    <property type="term" value="F:hydrolase activity, acting on carbon-nitrogen (but not peptide) bonds, in linear amides"/>
    <property type="evidence" value="ECO:0007669"/>
    <property type="project" value="TreeGrafter"/>
</dbReference>
<organism evidence="3 4">
    <name type="scientific">Morchella conica CCBAS932</name>
    <dbReference type="NCBI Taxonomy" id="1392247"/>
    <lineage>
        <taxon>Eukaryota</taxon>
        <taxon>Fungi</taxon>
        <taxon>Dikarya</taxon>
        <taxon>Ascomycota</taxon>
        <taxon>Pezizomycotina</taxon>
        <taxon>Pezizomycetes</taxon>
        <taxon>Pezizales</taxon>
        <taxon>Morchellaceae</taxon>
        <taxon>Morchella</taxon>
    </lineage>
</organism>
<dbReference type="InterPro" id="IPR036526">
    <property type="entry name" value="C-N_Hydrolase_sf"/>
</dbReference>
<evidence type="ECO:0000259" key="2">
    <source>
        <dbReference type="PROSITE" id="PS50263"/>
    </source>
</evidence>
<sequence>MTAKKFKCAVIQLHPKPMQMEANFQRAKTFIQQAATEGAELAVLPEYCLTSWVPKEPHFADAADDRTYLAKFCELAKECNINIVPGTFVEKHVSPDEENGKEMLYNVAYFISNTGDVLGSYTKKNLWHTERGLLEAAGHNPHSVIDTPLGKVGLLICWDLAFPEAFRALITQGANIIIIPTFWTLKDLDVATFSRYPDSEAIFLQSIVVSRAYENVAAIIFSNAGGHEGSGFAGLSQITMPLVGPIAKANGTDEQMVIGEIDLQLLEDAEDSYKIRADLAQPDYHYAVTSKI</sequence>
<keyword evidence="4" id="KW-1185">Reference proteome</keyword>
<gene>
    <name evidence="3" type="ORF">P167DRAFT_531995</name>
</gene>
<reference evidence="3 4" key="1">
    <citation type="journal article" date="2018" name="Nat. Ecol. Evol.">
        <title>Pezizomycetes genomes reveal the molecular basis of ectomycorrhizal truffle lifestyle.</title>
        <authorList>
            <person name="Murat C."/>
            <person name="Payen T."/>
            <person name="Noel B."/>
            <person name="Kuo A."/>
            <person name="Morin E."/>
            <person name="Chen J."/>
            <person name="Kohler A."/>
            <person name="Krizsan K."/>
            <person name="Balestrini R."/>
            <person name="Da Silva C."/>
            <person name="Montanini B."/>
            <person name="Hainaut M."/>
            <person name="Levati E."/>
            <person name="Barry K.W."/>
            <person name="Belfiori B."/>
            <person name="Cichocki N."/>
            <person name="Clum A."/>
            <person name="Dockter R.B."/>
            <person name="Fauchery L."/>
            <person name="Guy J."/>
            <person name="Iotti M."/>
            <person name="Le Tacon F."/>
            <person name="Lindquist E.A."/>
            <person name="Lipzen A."/>
            <person name="Malagnac F."/>
            <person name="Mello A."/>
            <person name="Molinier V."/>
            <person name="Miyauchi S."/>
            <person name="Poulain J."/>
            <person name="Riccioni C."/>
            <person name="Rubini A."/>
            <person name="Sitrit Y."/>
            <person name="Splivallo R."/>
            <person name="Traeger S."/>
            <person name="Wang M."/>
            <person name="Zifcakova L."/>
            <person name="Wipf D."/>
            <person name="Zambonelli A."/>
            <person name="Paolocci F."/>
            <person name="Nowrousian M."/>
            <person name="Ottonello S."/>
            <person name="Baldrian P."/>
            <person name="Spatafora J.W."/>
            <person name="Henrissat B."/>
            <person name="Nagy L.G."/>
            <person name="Aury J.M."/>
            <person name="Wincker P."/>
            <person name="Grigoriev I.V."/>
            <person name="Bonfante P."/>
            <person name="Martin F.M."/>
        </authorList>
    </citation>
    <scope>NUCLEOTIDE SEQUENCE [LARGE SCALE GENOMIC DNA]</scope>
    <source>
        <strain evidence="3 4">CCBAS932</strain>
    </source>
</reference>
<dbReference type="PANTHER" id="PTHR43674:SF16">
    <property type="entry name" value="CARBON-NITROGEN FAMILY, PUTATIVE (AFU_ORTHOLOGUE AFUA_5G02350)-RELATED"/>
    <property type="match status" value="1"/>
</dbReference>
<dbReference type="PANTHER" id="PTHR43674">
    <property type="entry name" value="NITRILASE C965.09-RELATED"/>
    <property type="match status" value="1"/>
</dbReference>
<keyword evidence="1 3" id="KW-0378">Hydrolase</keyword>
<dbReference type="InParanoid" id="A0A3N4L5J5"/>
<dbReference type="EMBL" id="ML119107">
    <property type="protein sequence ID" value="RPB17048.1"/>
    <property type="molecule type" value="Genomic_DNA"/>
</dbReference>
<evidence type="ECO:0000313" key="3">
    <source>
        <dbReference type="EMBL" id="RPB17048.1"/>
    </source>
</evidence>
<dbReference type="STRING" id="1392247.A0A3N4L5J5"/>
<protein>
    <submittedName>
        <fullName evidence="3">Carbon-nitrogen hydrolase</fullName>
    </submittedName>
</protein>
<dbReference type="Gene3D" id="3.60.110.10">
    <property type="entry name" value="Carbon-nitrogen hydrolase"/>
    <property type="match status" value="1"/>
</dbReference>
<dbReference type="Pfam" id="PF00795">
    <property type="entry name" value="CN_hydrolase"/>
    <property type="match status" value="1"/>
</dbReference>
<dbReference type="SUPFAM" id="SSF56317">
    <property type="entry name" value="Carbon-nitrogen hydrolase"/>
    <property type="match status" value="1"/>
</dbReference>
<evidence type="ECO:0000256" key="1">
    <source>
        <dbReference type="ARBA" id="ARBA00022801"/>
    </source>
</evidence>
<dbReference type="AlphaFoldDB" id="A0A3N4L5J5"/>
<dbReference type="PROSITE" id="PS50263">
    <property type="entry name" value="CN_HYDROLASE"/>
    <property type="match status" value="1"/>
</dbReference>
<dbReference type="InterPro" id="IPR003010">
    <property type="entry name" value="C-N_Hydrolase"/>
</dbReference>
<name>A0A3N4L5J5_9PEZI</name>
<evidence type="ECO:0000313" key="4">
    <source>
        <dbReference type="Proteomes" id="UP000277580"/>
    </source>
</evidence>
<proteinExistence type="predicted"/>
<dbReference type="InterPro" id="IPR050345">
    <property type="entry name" value="Aliph_Amidase/BUP"/>
</dbReference>
<dbReference type="Proteomes" id="UP000277580">
    <property type="component" value="Unassembled WGS sequence"/>
</dbReference>
<dbReference type="CDD" id="cd07197">
    <property type="entry name" value="nitrilase"/>
    <property type="match status" value="1"/>
</dbReference>
<feature type="domain" description="CN hydrolase" evidence="2">
    <location>
        <begin position="6"/>
        <end position="263"/>
    </location>
</feature>
<accession>A0A3N4L5J5</accession>